<evidence type="ECO:0000313" key="1">
    <source>
        <dbReference type="Ensembl" id="ENSNFUP00015026464.1"/>
    </source>
</evidence>
<dbReference type="Ensembl" id="ENSNFUT00015027653.1">
    <property type="protein sequence ID" value="ENSNFUP00015026464.1"/>
    <property type="gene ID" value="ENSNFUG00015012829.1"/>
</dbReference>
<accession>A0A8C6LZS5</accession>
<reference evidence="1" key="2">
    <citation type="submission" date="2025-09" db="UniProtKB">
        <authorList>
            <consortium name="Ensembl"/>
        </authorList>
    </citation>
    <scope>IDENTIFICATION</scope>
</reference>
<dbReference type="AlphaFoldDB" id="A0A8C6LZS5"/>
<reference evidence="1" key="1">
    <citation type="submission" date="2025-08" db="UniProtKB">
        <authorList>
            <consortium name="Ensembl"/>
        </authorList>
    </citation>
    <scope>IDENTIFICATION</scope>
</reference>
<proteinExistence type="predicted"/>
<dbReference type="GeneTree" id="ENSGT00970000193647"/>
<dbReference type="Proteomes" id="UP000694548">
    <property type="component" value="Unassembled WGS sequence"/>
</dbReference>
<protein>
    <submittedName>
        <fullName evidence="1">Uncharacterized protein</fullName>
    </submittedName>
</protein>
<name>A0A8C6LZS5_NOTFU</name>
<evidence type="ECO:0000313" key="2">
    <source>
        <dbReference type="Proteomes" id="UP000694548"/>
    </source>
</evidence>
<sequence length="207" mass="23553">MDCGYTGPMNMEQKESIVSFFLRSVALHATTKRAPMLLQLHDGLEVYNLAQVIKLKPDKCRSLFVIGNDDKVDSHYIMSHLAPEMSLHGTSKRLKETRIMEFFQDFLYELEDSEPEDGVLTVPMVMQWMTGQSHKHLLESERITFHISTIFDHSCVEHSPGHTVGFPIVSACTATVTHPTVHLEDFESNKTNITTANKYGARLFSFF</sequence>
<keyword evidence="2" id="KW-1185">Reference proteome</keyword>
<organism evidence="1 2">
    <name type="scientific">Nothobranchius furzeri</name>
    <name type="common">Turquoise killifish</name>
    <dbReference type="NCBI Taxonomy" id="105023"/>
    <lineage>
        <taxon>Eukaryota</taxon>
        <taxon>Metazoa</taxon>
        <taxon>Chordata</taxon>
        <taxon>Craniata</taxon>
        <taxon>Vertebrata</taxon>
        <taxon>Euteleostomi</taxon>
        <taxon>Actinopterygii</taxon>
        <taxon>Neopterygii</taxon>
        <taxon>Teleostei</taxon>
        <taxon>Neoteleostei</taxon>
        <taxon>Acanthomorphata</taxon>
        <taxon>Ovalentaria</taxon>
        <taxon>Atherinomorphae</taxon>
        <taxon>Cyprinodontiformes</taxon>
        <taxon>Nothobranchiidae</taxon>
        <taxon>Nothobranchius</taxon>
    </lineage>
</organism>